<feature type="transmembrane region" description="Helical" evidence="6">
    <location>
        <begin position="212"/>
        <end position="232"/>
    </location>
</feature>
<dbReference type="PANTHER" id="PTHR42718:SF9">
    <property type="entry name" value="MAJOR FACILITATOR SUPERFAMILY MULTIDRUG TRANSPORTER MFSC"/>
    <property type="match status" value="1"/>
</dbReference>
<proteinExistence type="predicted"/>
<feature type="transmembrane region" description="Helical" evidence="6">
    <location>
        <begin position="366"/>
        <end position="388"/>
    </location>
</feature>
<keyword evidence="5 6" id="KW-0472">Membrane</keyword>
<comment type="caution">
    <text evidence="8">The sequence shown here is derived from an EMBL/GenBank/DDBJ whole genome shotgun (WGS) entry which is preliminary data.</text>
</comment>
<evidence type="ECO:0000256" key="2">
    <source>
        <dbReference type="ARBA" id="ARBA00022448"/>
    </source>
</evidence>
<feature type="transmembrane region" description="Helical" evidence="6">
    <location>
        <begin position="313"/>
        <end position="334"/>
    </location>
</feature>
<dbReference type="GO" id="GO:0005886">
    <property type="term" value="C:plasma membrane"/>
    <property type="evidence" value="ECO:0007669"/>
    <property type="project" value="UniProtKB-SubCell"/>
</dbReference>
<dbReference type="PRINTS" id="PR01036">
    <property type="entry name" value="TCRTETB"/>
</dbReference>
<feature type="transmembrane region" description="Helical" evidence="6">
    <location>
        <begin position="440"/>
        <end position="458"/>
    </location>
</feature>
<dbReference type="STRING" id="1423782.FD32_GL000737"/>
<feature type="transmembrane region" description="Helical" evidence="6">
    <location>
        <begin position="121"/>
        <end position="142"/>
    </location>
</feature>
<evidence type="ECO:0000256" key="1">
    <source>
        <dbReference type="ARBA" id="ARBA00004651"/>
    </source>
</evidence>
<dbReference type="PROSITE" id="PS50850">
    <property type="entry name" value="MFS"/>
    <property type="match status" value="1"/>
</dbReference>
<evidence type="ECO:0000313" key="9">
    <source>
        <dbReference type="Proteomes" id="UP000051412"/>
    </source>
</evidence>
<feature type="transmembrane region" description="Helical" evidence="6">
    <location>
        <begin position="178"/>
        <end position="200"/>
    </location>
</feature>
<feature type="transmembrane region" description="Helical" evidence="6">
    <location>
        <begin position="409"/>
        <end position="428"/>
    </location>
</feature>
<keyword evidence="4 6" id="KW-1133">Transmembrane helix</keyword>
<protein>
    <submittedName>
        <fullName evidence="8">Transporter, major facilitator family protein</fullName>
    </submittedName>
</protein>
<feature type="transmembrane region" description="Helical" evidence="6">
    <location>
        <begin position="276"/>
        <end position="293"/>
    </location>
</feature>
<sequence>MNYRFERKDTLSSSSPTISTKTRRLITAILLLSAFVSLASQTMMITALPVIEHELHVSLNAVQWLTTGYTLIIGIVTPLSSNMYEKFTNRQVFLWTIGAFIVGTTIGCLATNFYSLLLARLMQAAASGMLMSFQMTTMISIYPIKQRGAILGLSSLVISTAPAIGPTLSGFLLQVLSWRWLFIAVLPFMVVIFIIGYFKLQNFSATRDIKIDYLSVLISLVGSALALGSLTVFEINVWIGWAMLACGLVIIAFFVKRQLHLANPMLKVQIFRYPSFRLMTFVGIFAFMILLGTEQLIPIFSENVLGMGSFKSGLILLPGAICNGVAASFIGRLYDEYGPKWLIITGGVLMLVASYPFVTISSHSSILVLTLAYTVRMIGNAFVFSPALSEAFSGLSQLENSHGTALNNTLRQVSGAVSVTMLVVIAGIPTNLIDGIRLSMWITVLLVVLMMFTFAHYLKISKRR</sequence>
<dbReference type="Proteomes" id="UP000051412">
    <property type="component" value="Unassembled WGS sequence"/>
</dbReference>
<evidence type="ECO:0000256" key="5">
    <source>
        <dbReference type="ARBA" id="ARBA00023136"/>
    </source>
</evidence>
<feature type="transmembrane region" description="Helical" evidence="6">
    <location>
        <begin position="25"/>
        <end position="49"/>
    </location>
</feature>
<evidence type="ECO:0000313" key="8">
    <source>
        <dbReference type="EMBL" id="KRM30014.1"/>
    </source>
</evidence>
<dbReference type="SUPFAM" id="SSF103473">
    <property type="entry name" value="MFS general substrate transporter"/>
    <property type="match status" value="1"/>
</dbReference>
<feature type="transmembrane region" description="Helical" evidence="6">
    <location>
        <begin position="92"/>
        <end position="115"/>
    </location>
</feature>
<feature type="transmembrane region" description="Helical" evidence="6">
    <location>
        <begin position="149"/>
        <end position="172"/>
    </location>
</feature>
<feature type="transmembrane region" description="Helical" evidence="6">
    <location>
        <begin position="238"/>
        <end position="255"/>
    </location>
</feature>
<feature type="domain" description="Major facilitator superfamily (MFS) profile" evidence="7">
    <location>
        <begin position="26"/>
        <end position="463"/>
    </location>
</feature>
<evidence type="ECO:0000256" key="6">
    <source>
        <dbReference type="SAM" id="Phobius"/>
    </source>
</evidence>
<comment type="subcellular location">
    <subcellularLocation>
        <location evidence="1">Cell membrane</location>
        <topology evidence="1">Multi-pass membrane protein</topology>
    </subcellularLocation>
</comment>
<gene>
    <name evidence="8" type="ORF">FD32_GL000737</name>
</gene>
<reference evidence="8 9" key="1">
    <citation type="journal article" date="2015" name="Genome Announc.">
        <title>Expanding the biotechnology potential of lactobacilli through comparative genomics of 213 strains and associated genera.</title>
        <authorList>
            <person name="Sun Z."/>
            <person name="Harris H.M."/>
            <person name="McCann A."/>
            <person name="Guo C."/>
            <person name="Argimon S."/>
            <person name="Zhang W."/>
            <person name="Yang X."/>
            <person name="Jeffery I.B."/>
            <person name="Cooney J.C."/>
            <person name="Kagawa T.F."/>
            <person name="Liu W."/>
            <person name="Song Y."/>
            <person name="Salvetti E."/>
            <person name="Wrobel A."/>
            <person name="Rasinkangas P."/>
            <person name="Parkhill J."/>
            <person name="Rea M.C."/>
            <person name="O'Sullivan O."/>
            <person name="Ritari J."/>
            <person name="Douillard F.P."/>
            <person name="Paul Ross R."/>
            <person name="Yang R."/>
            <person name="Briner A.E."/>
            <person name="Felis G.E."/>
            <person name="de Vos W.M."/>
            <person name="Barrangou R."/>
            <person name="Klaenhammer T.R."/>
            <person name="Caufield P.W."/>
            <person name="Cui Y."/>
            <person name="Zhang H."/>
            <person name="O'Toole P.W."/>
        </authorList>
    </citation>
    <scope>NUCLEOTIDE SEQUENCE [LARGE SCALE GENOMIC DNA]</scope>
    <source>
        <strain evidence="8 9">DSM 6035</strain>
    </source>
</reference>
<feature type="transmembrane region" description="Helical" evidence="6">
    <location>
        <begin position="341"/>
        <end position="360"/>
    </location>
</feature>
<dbReference type="Gene3D" id="1.20.1250.20">
    <property type="entry name" value="MFS general substrate transporter like domains"/>
    <property type="match status" value="1"/>
</dbReference>
<name>A0A0R1XIK4_9LACO</name>
<feature type="transmembrane region" description="Helical" evidence="6">
    <location>
        <begin position="61"/>
        <end position="80"/>
    </location>
</feature>
<dbReference type="InterPro" id="IPR036259">
    <property type="entry name" value="MFS_trans_sf"/>
</dbReference>
<accession>A0A0R1XIK4</accession>
<dbReference type="InterPro" id="IPR011701">
    <property type="entry name" value="MFS"/>
</dbReference>
<dbReference type="Pfam" id="PF07690">
    <property type="entry name" value="MFS_1"/>
    <property type="match status" value="1"/>
</dbReference>
<dbReference type="AlphaFoldDB" id="A0A0R1XIK4"/>
<dbReference type="GO" id="GO:0022857">
    <property type="term" value="F:transmembrane transporter activity"/>
    <property type="evidence" value="ECO:0007669"/>
    <property type="project" value="InterPro"/>
</dbReference>
<evidence type="ECO:0000259" key="7">
    <source>
        <dbReference type="PROSITE" id="PS50850"/>
    </source>
</evidence>
<keyword evidence="9" id="KW-1185">Reference proteome</keyword>
<evidence type="ECO:0000256" key="3">
    <source>
        <dbReference type="ARBA" id="ARBA00022692"/>
    </source>
</evidence>
<dbReference type="InterPro" id="IPR020846">
    <property type="entry name" value="MFS_dom"/>
</dbReference>
<evidence type="ECO:0000256" key="4">
    <source>
        <dbReference type="ARBA" id="ARBA00022989"/>
    </source>
</evidence>
<keyword evidence="3 6" id="KW-0812">Transmembrane</keyword>
<dbReference type="PANTHER" id="PTHR42718">
    <property type="entry name" value="MAJOR FACILITATOR SUPERFAMILY MULTIDRUG TRANSPORTER MFSC"/>
    <property type="match status" value="1"/>
</dbReference>
<organism evidence="8 9">
    <name type="scientific">Limosilactobacillus panis DSM 6035</name>
    <dbReference type="NCBI Taxonomy" id="1423782"/>
    <lineage>
        <taxon>Bacteria</taxon>
        <taxon>Bacillati</taxon>
        <taxon>Bacillota</taxon>
        <taxon>Bacilli</taxon>
        <taxon>Lactobacillales</taxon>
        <taxon>Lactobacillaceae</taxon>
        <taxon>Limosilactobacillus</taxon>
    </lineage>
</organism>
<dbReference type="EMBL" id="AZGM01000016">
    <property type="protein sequence ID" value="KRM30014.1"/>
    <property type="molecule type" value="Genomic_DNA"/>
</dbReference>
<keyword evidence="2" id="KW-0813">Transport</keyword>
<dbReference type="Gene3D" id="1.20.1720.10">
    <property type="entry name" value="Multidrug resistance protein D"/>
    <property type="match status" value="1"/>
</dbReference>
<dbReference type="PATRIC" id="fig|1423782.4.peg.761"/>